<name>A0A1S6UBZ7_9CAUD</name>
<gene>
    <name evidence="1" type="ORF">BF_0434</name>
</gene>
<protein>
    <submittedName>
        <fullName evidence="1">Uncharacterized protein</fullName>
    </submittedName>
</protein>
<keyword evidence="2" id="KW-1185">Reference proteome</keyword>
<accession>A0A1S6UBZ7</accession>
<dbReference type="EMBL" id="KY630187">
    <property type="protein sequence ID" value="AQW88959.1"/>
    <property type="molecule type" value="Genomic_DNA"/>
</dbReference>
<sequence length="90" mass="9949">MDGIAMRIQVLPNGLIIGHVVPKEHPANRCYNLEPNHVYELQIDLTYGNDKLKNIGEADFKTSDVDPRGCSIDHLIAVSSGRHLTVNDGK</sequence>
<proteinExistence type="predicted"/>
<evidence type="ECO:0000313" key="1">
    <source>
        <dbReference type="EMBL" id="AQW88959.1"/>
    </source>
</evidence>
<organism evidence="1 2">
    <name type="scientific">Serratia phage BF</name>
    <dbReference type="NCBI Taxonomy" id="1962671"/>
    <lineage>
        <taxon>Viruses</taxon>
        <taxon>Duplodnaviria</taxon>
        <taxon>Heunggongvirae</taxon>
        <taxon>Uroviricota</taxon>
        <taxon>Caudoviricetes</taxon>
        <taxon>Eneladusvirus</taxon>
        <taxon>Eneladusvirus BF</taxon>
    </lineage>
</organism>
<dbReference type="Proteomes" id="UP000221837">
    <property type="component" value="Genome"/>
</dbReference>
<evidence type="ECO:0000313" key="2">
    <source>
        <dbReference type="Proteomes" id="UP000221837"/>
    </source>
</evidence>
<reference evidence="1" key="1">
    <citation type="submission" date="2017-02" db="EMBL/GenBank/DDBJ databases">
        <title>Genome sequence of Serratia marcescens phage BF.</title>
        <authorList>
            <person name="Casey E."/>
            <person name="Fitzgerald B."/>
            <person name="Mahony J."/>
            <person name="Lugli G."/>
            <person name="Ventura M."/>
            <person name="van Sinderen D."/>
        </authorList>
    </citation>
    <scope>NUCLEOTIDE SEQUENCE [LARGE SCALE GENOMIC DNA]</scope>
</reference>
<dbReference type="OrthoDB" id="37383at10239"/>